<dbReference type="Proteomes" id="UP000001695">
    <property type="component" value="Plasmid pBIND02"/>
</dbReference>
<proteinExistence type="predicted"/>
<evidence type="ECO:0000313" key="6">
    <source>
        <dbReference type="EMBL" id="ACB97413.1"/>
    </source>
</evidence>
<gene>
    <name evidence="6" type="ordered locus">Bind_3884</name>
</gene>
<dbReference type="EMBL" id="CP001018">
    <property type="protein sequence ID" value="ACB97413.1"/>
    <property type="molecule type" value="Genomic_DNA"/>
</dbReference>
<keyword evidence="4" id="KW-0456">Lyase</keyword>
<sequence>MVKSKLLKLRRTLVALHYVPLRRILLRGRREMRWRRLLKSPKVASAPALSAAQRTQIITLLTTPAFTKAARKIAELTASSFLYEADTDTLIFIASGDRVRIDDIDDVAWTKKGGIPASDVNRSFFMSFVEQATLVKGDPRTDLEQIDRYVARLVKAAPIAGTFLPIPWHSLTVARRAINLLAALSLLLERDPSLASHMAVTSLIEHIALLEQLIAYLREDDLGYNHLASEVFAQCLIAYAFGTDQRFERLIAEFLDVIDAQISADGMQLERSPTYQAHVLGHVDVLLAGNILPEAFAPRMRDIASRMREALAILTHPDGGIAVFNDAAVGDGPTPAALGAWPRVWSEGVVALPDAGYARLRGGDLVAIFDAGPCGPDDNPGHAHADFLSFELSLGDKRLFVDPGVASYKASPERDRCRSAASHNGPTFLGLEPIEFIGPFRVSRRGRAEFFTEASLPKIGAPVMAAGWQNGFDPFGGRVSRWLGLWPDSILTSVDLWTGRGDLEAVSTFLVPTIWHIQEKDSKRIVFGCEETGERVILRALKGTLAIGHTIKYFPTGPRCPEPAQEVVLHPDGPTSDKRVAALMIAKTDAAMDIGLDASALDRVISTLEATQPKRHG</sequence>
<evidence type="ECO:0000313" key="7">
    <source>
        <dbReference type="Proteomes" id="UP000001695"/>
    </source>
</evidence>
<geneLocation type="plasmid" evidence="6 7">
    <name>pBIND02</name>
</geneLocation>
<keyword evidence="3" id="KW-0574">Periplasm</keyword>
<dbReference type="SUPFAM" id="SSF48230">
    <property type="entry name" value="Chondroitin AC/alginate lyase"/>
    <property type="match status" value="1"/>
</dbReference>
<dbReference type="PANTHER" id="PTHR39210:SF1">
    <property type="entry name" value="HEPARIN-SULFATE LYASE"/>
    <property type="match status" value="1"/>
</dbReference>
<dbReference type="KEGG" id="bid:Bind_3884"/>
<keyword evidence="2" id="KW-0732">Signal</keyword>
<dbReference type="Pfam" id="PF07940">
    <property type="entry name" value="Hepar_II_III_C"/>
    <property type="match status" value="1"/>
</dbReference>
<evidence type="ECO:0000256" key="3">
    <source>
        <dbReference type="ARBA" id="ARBA00022764"/>
    </source>
</evidence>
<dbReference type="PANTHER" id="PTHR39210">
    <property type="entry name" value="HEPARIN-SULFATE LYASE"/>
    <property type="match status" value="1"/>
</dbReference>
<dbReference type="OrthoDB" id="9763014at2"/>
<dbReference type="GO" id="GO:0042597">
    <property type="term" value="C:periplasmic space"/>
    <property type="evidence" value="ECO:0007669"/>
    <property type="project" value="UniProtKB-SubCell"/>
</dbReference>
<comment type="subcellular location">
    <subcellularLocation>
        <location evidence="1">Periplasm</location>
    </subcellularLocation>
</comment>
<evidence type="ECO:0000256" key="4">
    <source>
        <dbReference type="ARBA" id="ARBA00023239"/>
    </source>
</evidence>
<protein>
    <submittedName>
        <fullName evidence="6">Heparinase II/III family protein</fullName>
    </submittedName>
</protein>
<evidence type="ECO:0000256" key="2">
    <source>
        <dbReference type="ARBA" id="ARBA00022729"/>
    </source>
</evidence>
<dbReference type="InterPro" id="IPR008929">
    <property type="entry name" value="Chondroitin_lyas"/>
</dbReference>
<dbReference type="Gene3D" id="1.50.10.100">
    <property type="entry name" value="Chondroitin AC/alginate lyase"/>
    <property type="match status" value="1"/>
</dbReference>
<dbReference type="AlphaFoldDB" id="B2ILL3"/>
<dbReference type="GO" id="GO:0016829">
    <property type="term" value="F:lyase activity"/>
    <property type="evidence" value="ECO:0007669"/>
    <property type="project" value="UniProtKB-KW"/>
</dbReference>
<dbReference type="Gene3D" id="2.70.98.70">
    <property type="match status" value="1"/>
</dbReference>
<keyword evidence="7" id="KW-1185">Reference proteome</keyword>
<feature type="domain" description="Heparinase II/III-like C-terminal" evidence="5">
    <location>
        <begin position="349"/>
        <end position="578"/>
    </location>
</feature>
<accession>B2ILL3</accession>
<dbReference type="InterPro" id="IPR012480">
    <property type="entry name" value="Hepar_II_III_C"/>
</dbReference>
<dbReference type="RefSeq" id="WP_012382802.1">
    <property type="nucleotide sequence ID" value="NC_010578.1"/>
</dbReference>
<dbReference type="eggNOG" id="COG5360">
    <property type="taxonomic scope" value="Bacteria"/>
</dbReference>
<keyword evidence="6" id="KW-0614">Plasmid</keyword>
<reference evidence="6 7" key="1">
    <citation type="submission" date="2008-03" db="EMBL/GenBank/DDBJ databases">
        <title>Complete sequence of plasmid2 of Beijerinckia indica subsp. indica ATCC 9039.</title>
        <authorList>
            <consortium name="US DOE Joint Genome Institute"/>
            <person name="Copeland A."/>
            <person name="Lucas S."/>
            <person name="Lapidus A."/>
            <person name="Glavina del Rio T."/>
            <person name="Dalin E."/>
            <person name="Tice H."/>
            <person name="Bruce D."/>
            <person name="Goodwin L."/>
            <person name="Pitluck S."/>
            <person name="LaButti K."/>
            <person name="Schmutz J."/>
            <person name="Larimer F."/>
            <person name="Land M."/>
            <person name="Hauser L."/>
            <person name="Kyrpides N."/>
            <person name="Ivanova N."/>
            <person name="Dunfield P.F."/>
            <person name="Dedysh S.N."/>
            <person name="Liesack W."/>
            <person name="Saw J.H."/>
            <person name="Alam M."/>
            <person name="Chen Y."/>
            <person name="Murrell J.C."/>
            <person name="Richardson P."/>
        </authorList>
    </citation>
    <scope>NUCLEOTIDE SEQUENCE [LARGE SCALE GENOMIC DNA]</scope>
    <source>
        <strain evidence="7">ATCC 9039 / DSM 1715 / NCIMB 8712</strain>
        <plasmid evidence="6 7">pBIND02</plasmid>
    </source>
</reference>
<name>B2ILL3_BEII9</name>
<organism evidence="6 7">
    <name type="scientific">Beijerinckia indica subsp. indica (strain ATCC 9039 / DSM 1715 / NCIMB 8712)</name>
    <dbReference type="NCBI Taxonomy" id="395963"/>
    <lineage>
        <taxon>Bacteria</taxon>
        <taxon>Pseudomonadati</taxon>
        <taxon>Pseudomonadota</taxon>
        <taxon>Alphaproteobacteria</taxon>
        <taxon>Hyphomicrobiales</taxon>
        <taxon>Beijerinckiaceae</taxon>
        <taxon>Beijerinckia</taxon>
    </lineage>
</organism>
<evidence type="ECO:0000259" key="5">
    <source>
        <dbReference type="Pfam" id="PF07940"/>
    </source>
</evidence>
<dbReference type="HOGENOM" id="CLU_442602_0_0_5"/>
<evidence type="ECO:0000256" key="1">
    <source>
        <dbReference type="ARBA" id="ARBA00004418"/>
    </source>
</evidence>